<comment type="caution">
    <text evidence="2">The sequence shown here is derived from an EMBL/GenBank/DDBJ whole genome shotgun (WGS) entry which is preliminary data.</text>
</comment>
<dbReference type="Proteomes" id="UP000702954">
    <property type="component" value="Unassembled WGS sequence"/>
</dbReference>
<dbReference type="AlphaFoldDB" id="A0A4R3JSS0"/>
<organism evidence="2 3">
    <name type="scientific">Faecalimonas umbilicata</name>
    <dbReference type="NCBI Taxonomy" id="1912855"/>
    <lineage>
        <taxon>Bacteria</taxon>
        <taxon>Bacillati</taxon>
        <taxon>Bacillota</taxon>
        <taxon>Clostridia</taxon>
        <taxon>Lachnospirales</taxon>
        <taxon>Lachnospiraceae</taxon>
        <taxon>Faecalimonas</taxon>
    </lineage>
</organism>
<keyword evidence="4" id="KW-1185">Reference proteome</keyword>
<protein>
    <recommendedName>
        <fullName evidence="5">Ribbon-helix-helix CopG family protein</fullName>
    </recommendedName>
</protein>
<evidence type="ECO:0000313" key="2">
    <source>
        <dbReference type="EMBL" id="TCS68616.1"/>
    </source>
</evidence>
<evidence type="ECO:0000313" key="1">
    <source>
        <dbReference type="EMBL" id="GBU05176.1"/>
    </source>
</evidence>
<evidence type="ECO:0008006" key="5">
    <source>
        <dbReference type="Google" id="ProtNLM"/>
    </source>
</evidence>
<dbReference type="Proteomes" id="UP000294613">
    <property type="component" value="Unassembled WGS sequence"/>
</dbReference>
<evidence type="ECO:0000313" key="4">
    <source>
        <dbReference type="Proteomes" id="UP000702954"/>
    </source>
</evidence>
<gene>
    <name evidence="2" type="ORF">EDD74_1075</name>
    <name evidence="1" type="ORF">FAEUMB_17170</name>
</gene>
<evidence type="ECO:0000313" key="3">
    <source>
        <dbReference type="Proteomes" id="UP000294613"/>
    </source>
</evidence>
<name>A0A4R3JSS0_9FIRM</name>
<dbReference type="EMBL" id="SLZV01000007">
    <property type="protein sequence ID" value="TCS68616.1"/>
    <property type="molecule type" value="Genomic_DNA"/>
</dbReference>
<sequence length="63" mass="7221">MSPAKGRPPSKNPKNIDTRIRLSEQEAEMLEFCSSKTGLTKADIIRRGIKKIYDEIVLDKFKQ</sequence>
<accession>A0A4R3JSS0</accession>
<reference evidence="1 4" key="1">
    <citation type="journal article" date="2018" name="Int. J. Syst. Evol. Microbiol.">
        <title>Draft Genome Sequence of Faecalimonas umbilicata JCM 30896T, an Acetate-Producing Bacterium Isolated from Human Feces.</title>
        <authorList>
            <person name="Sakamoto M."/>
            <person name="Ikeyama N."/>
            <person name="Yuki M."/>
            <person name="Ohkuma M."/>
        </authorList>
    </citation>
    <scope>NUCLEOTIDE SEQUENCE [LARGE SCALE GENOMIC DNA]</scope>
    <source>
        <strain evidence="1 4">EGH7</strain>
    </source>
</reference>
<dbReference type="EMBL" id="BHEO01000008">
    <property type="protein sequence ID" value="GBU05176.1"/>
    <property type="molecule type" value="Genomic_DNA"/>
</dbReference>
<reference evidence="2 3" key="2">
    <citation type="submission" date="2019-03" db="EMBL/GenBank/DDBJ databases">
        <title>Genomic Encyclopedia of Type Strains, Phase IV (KMG-IV): sequencing the most valuable type-strain genomes for metagenomic binning, comparative biology and taxonomic classification.</title>
        <authorList>
            <person name="Goeker M."/>
        </authorList>
    </citation>
    <scope>NUCLEOTIDE SEQUENCE [LARGE SCALE GENOMIC DNA]</scope>
    <source>
        <strain evidence="2 3">DSM 103426</strain>
    </source>
</reference>
<proteinExistence type="predicted"/>
<dbReference type="RefSeq" id="WP_116441710.1">
    <property type="nucleotide sequence ID" value="NZ_BHEO01000008.1"/>
</dbReference>